<evidence type="ECO:0000259" key="19">
    <source>
        <dbReference type="PROSITE" id="PS50112"/>
    </source>
</evidence>
<keyword evidence="12" id="KW-0418">Kinase</keyword>
<dbReference type="EMBL" id="JAUTWS010000014">
    <property type="protein sequence ID" value="MDO9709852.1"/>
    <property type="molecule type" value="Genomic_DNA"/>
</dbReference>
<dbReference type="SMART" id="SM00911">
    <property type="entry name" value="HWE_HK"/>
    <property type="match status" value="1"/>
</dbReference>
<dbReference type="Pfam" id="PF08447">
    <property type="entry name" value="PAS_3"/>
    <property type="match status" value="2"/>
</dbReference>
<dbReference type="Gene3D" id="3.30.450.20">
    <property type="entry name" value="PAS domain"/>
    <property type="match status" value="4"/>
</dbReference>
<evidence type="ECO:0000256" key="11">
    <source>
        <dbReference type="ARBA" id="ARBA00022741"/>
    </source>
</evidence>
<evidence type="ECO:0000256" key="14">
    <source>
        <dbReference type="ARBA" id="ARBA00022991"/>
    </source>
</evidence>
<evidence type="ECO:0000256" key="15">
    <source>
        <dbReference type="ARBA" id="ARBA00023026"/>
    </source>
</evidence>
<dbReference type="EC" id="2.7.13.3" evidence="3"/>
<feature type="region of interest" description="Disordered" evidence="17">
    <location>
        <begin position="1"/>
        <end position="23"/>
    </location>
</feature>
<keyword evidence="8" id="KW-0288">FMN</keyword>
<name>A0ABT9E112_9PROT</name>
<comment type="caution">
    <text evidence="22">The sequence shown here is derived from an EMBL/GenBank/DDBJ whole genome shotgun (WGS) entry which is preliminary data.</text>
</comment>
<keyword evidence="10" id="KW-0677">Repeat</keyword>
<evidence type="ECO:0000256" key="12">
    <source>
        <dbReference type="ARBA" id="ARBA00022777"/>
    </source>
</evidence>
<dbReference type="PANTHER" id="PTHR41523">
    <property type="entry name" value="TWO-COMPONENT SYSTEM SENSOR PROTEIN"/>
    <property type="match status" value="1"/>
</dbReference>
<evidence type="ECO:0000256" key="6">
    <source>
        <dbReference type="ARBA" id="ARBA00022606"/>
    </source>
</evidence>
<comment type="subcellular location">
    <subcellularLocation>
        <location evidence="2">Membrane</location>
    </subcellularLocation>
</comment>
<gene>
    <name evidence="22" type="ORF">Q7A36_15980</name>
</gene>
<evidence type="ECO:0000256" key="1">
    <source>
        <dbReference type="ARBA" id="ARBA00000085"/>
    </source>
</evidence>
<comment type="catalytic activity">
    <reaction evidence="1">
        <text>ATP + protein L-histidine = ADP + protein N-phospho-L-histidine.</text>
        <dbReference type="EC" id="2.7.13.3"/>
    </reaction>
</comment>
<evidence type="ECO:0000256" key="18">
    <source>
        <dbReference type="SAM" id="Phobius"/>
    </source>
</evidence>
<keyword evidence="13" id="KW-0067">ATP-binding</keyword>
<dbReference type="RefSeq" id="WP_305104719.1">
    <property type="nucleotide sequence ID" value="NZ_JAUTWS010000014.1"/>
</dbReference>
<dbReference type="InterPro" id="IPR013655">
    <property type="entry name" value="PAS_fold_3"/>
</dbReference>
<evidence type="ECO:0000256" key="2">
    <source>
        <dbReference type="ARBA" id="ARBA00004370"/>
    </source>
</evidence>
<dbReference type="InterPro" id="IPR000700">
    <property type="entry name" value="PAS-assoc_C"/>
</dbReference>
<dbReference type="CDD" id="cd18774">
    <property type="entry name" value="PDC2_HK_sensor"/>
    <property type="match status" value="1"/>
</dbReference>
<proteinExistence type="predicted"/>
<organism evidence="22 23">
    <name type="scientific">Paracraurococcus lichenis</name>
    <dbReference type="NCBI Taxonomy" id="3064888"/>
    <lineage>
        <taxon>Bacteria</taxon>
        <taxon>Pseudomonadati</taxon>
        <taxon>Pseudomonadota</taxon>
        <taxon>Alphaproteobacteria</taxon>
        <taxon>Acetobacterales</taxon>
        <taxon>Roseomonadaceae</taxon>
        <taxon>Paracraurococcus</taxon>
    </lineage>
</organism>
<dbReference type="SMART" id="SM00086">
    <property type="entry name" value="PAC"/>
    <property type="match status" value="2"/>
</dbReference>
<keyword evidence="18" id="KW-0472">Membrane</keyword>
<evidence type="ECO:0000259" key="21">
    <source>
        <dbReference type="PROSITE" id="PS50885"/>
    </source>
</evidence>
<evidence type="ECO:0000256" key="5">
    <source>
        <dbReference type="ARBA" id="ARBA00022553"/>
    </source>
</evidence>
<feature type="domain" description="PAS" evidence="19">
    <location>
        <begin position="527"/>
        <end position="559"/>
    </location>
</feature>
<evidence type="ECO:0000256" key="17">
    <source>
        <dbReference type="SAM" id="MobiDB-lite"/>
    </source>
</evidence>
<dbReference type="InterPro" id="IPR035965">
    <property type="entry name" value="PAS-like_dom_sf"/>
</dbReference>
<dbReference type="InterPro" id="IPR000014">
    <property type="entry name" value="PAS"/>
</dbReference>
<dbReference type="InterPro" id="IPR011102">
    <property type="entry name" value="Sig_transdc_His_kinase_HWE"/>
</dbReference>
<feature type="transmembrane region" description="Helical" evidence="18">
    <location>
        <begin position="163"/>
        <end position="184"/>
    </location>
</feature>
<dbReference type="CDD" id="cd00130">
    <property type="entry name" value="PAS"/>
    <property type="match status" value="3"/>
</dbReference>
<dbReference type="InterPro" id="IPR036890">
    <property type="entry name" value="HATPase_C_sf"/>
</dbReference>
<evidence type="ECO:0000256" key="13">
    <source>
        <dbReference type="ARBA" id="ARBA00022840"/>
    </source>
</evidence>
<keyword evidence="16" id="KW-0675">Receptor</keyword>
<dbReference type="Proteomes" id="UP001243009">
    <property type="component" value="Unassembled WGS sequence"/>
</dbReference>
<dbReference type="Gene3D" id="3.30.565.10">
    <property type="entry name" value="Histidine kinase-like ATPase, C-terminal domain"/>
    <property type="match status" value="1"/>
</dbReference>
<dbReference type="NCBIfam" id="TIGR00229">
    <property type="entry name" value="sensory_box"/>
    <property type="match status" value="2"/>
</dbReference>
<accession>A0ABT9E112</accession>
<keyword evidence="23" id="KW-1185">Reference proteome</keyword>
<feature type="domain" description="HAMP" evidence="21">
    <location>
        <begin position="322"/>
        <end position="375"/>
    </location>
</feature>
<dbReference type="SUPFAM" id="SSF55785">
    <property type="entry name" value="PYP-like sensor domain (PAS domain)"/>
    <property type="match status" value="3"/>
</dbReference>
<evidence type="ECO:0000256" key="3">
    <source>
        <dbReference type="ARBA" id="ARBA00012438"/>
    </source>
</evidence>
<evidence type="ECO:0000256" key="9">
    <source>
        <dbReference type="ARBA" id="ARBA00022679"/>
    </source>
</evidence>
<dbReference type="InterPro" id="IPR001610">
    <property type="entry name" value="PAC"/>
</dbReference>
<reference evidence="22 23" key="1">
    <citation type="submission" date="2023-08" db="EMBL/GenBank/DDBJ databases">
        <title>The draft genome sequence of Paracraurococcus sp. LOR1-02.</title>
        <authorList>
            <person name="Kingkaew E."/>
            <person name="Tanasupawat S."/>
        </authorList>
    </citation>
    <scope>NUCLEOTIDE SEQUENCE [LARGE SCALE GENOMIC DNA]</scope>
    <source>
        <strain evidence="22 23">LOR1-02</strain>
    </source>
</reference>
<dbReference type="PANTHER" id="PTHR41523:SF8">
    <property type="entry name" value="ETHYLENE RESPONSE SENSOR PROTEIN"/>
    <property type="match status" value="1"/>
</dbReference>
<keyword evidence="18" id="KW-1133">Transmembrane helix</keyword>
<feature type="transmembrane region" description="Helical" evidence="18">
    <location>
        <begin position="32"/>
        <end position="54"/>
    </location>
</feature>
<keyword evidence="5" id="KW-0597">Phosphoprotein</keyword>
<dbReference type="PROSITE" id="PS50112">
    <property type="entry name" value="PAS"/>
    <property type="match status" value="1"/>
</dbReference>
<protein>
    <recommendedName>
        <fullName evidence="3">histidine kinase</fullName>
        <ecNumber evidence="3">2.7.13.3</ecNumber>
    </recommendedName>
</protein>
<dbReference type="Pfam" id="PF08448">
    <property type="entry name" value="PAS_4"/>
    <property type="match status" value="1"/>
</dbReference>
<dbReference type="Gene3D" id="2.10.70.100">
    <property type="match status" value="1"/>
</dbReference>
<keyword evidence="15" id="KW-0843">Virulence</keyword>
<feature type="domain" description="PAC" evidence="20">
    <location>
        <begin position="459"/>
        <end position="511"/>
    </location>
</feature>
<evidence type="ECO:0000256" key="7">
    <source>
        <dbReference type="ARBA" id="ARBA00022630"/>
    </source>
</evidence>
<evidence type="ECO:0000256" key="10">
    <source>
        <dbReference type="ARBA" id="ARBA00022737"/>
    </source>
</evidence>
<dbReference type="PROSITE" id="PS50885">
    <property type="entry name" value="HAMP"/>
    <property type="match status" value="1"/>
</dbReference>
<keyword evidence="9" id="KW-0808">Transferase</keyword>
<feature type="domain" description="PAC" evidence="20">
    <location>
        <begin position="707"/>
        <end position="759"/>
    </location>
</feature>
<keyword evidence="4" id="KW-0600">Photoreceptor protein</keyword>
<evidence type="ECO:0000313" key="22">
    <source>
        <dbReference type="EMBL" id="MDO9709852.1"/>
    </source>
</evidence>
<evidence type="ECO:0000256" key="16">
    <source>
        <dbReference type="ARBA" id="ARBA00023170"/>
    </source>
</evidence>
<evidence type="ECO:0000259" key="20">
    <source>
        <dbReference type="PROSITE" id="PS50113"/>
    </source>
</evidence>
<sequence length="962" mass="103442">MIAVRPIRPGQDSDPGSQMQWPPLPPSLRNHLLGLLVLVLVPTLALGAVAAAHVMRNYQQAVKDGLQDTARALAVAVDRDIEGRLSTLAALAASPRLDGGTAHLDDFAQHARRAAAAIGAAITVIDPDFRLVFHTDLAPGEVLPPTGATEAVRTALATRRPAVSSLLTGVVSGVPVVLVIMPVVRDGTVRMLLAARLAPERLARLLAGQAPSDGGTTAVFDGNRRVVARSTGQADWVGREAPDWLAAALAGGEQGVVTGSTDERGRLLVAYHRLALAPGWAVTVAEPTAVHSPVRTDPALGLALGGLSIFGLGLVAVGGLHRRVVRPIEALTRRAEALVTPGAPAVNPDPAGVAEFERLRRSLLEAEAALQARAAAEARSRNALAESERRYRRLAETGNMVLWRADPEGRLVHSHGWWLLTGQPAEAARGDGWLAMLHAEDAPAMRAIWRAAVAARQPASVECRVRTRLGTLLWVRVRAVPIFDADHDLVEWAGVVEDVDARRRAEQVTRDLLATLDLAAVLERGPDGRIRFWSAGCERLYGWTAAEAIGAPVRDLLRPVFPGPAAAIDEALARTGEWSGELLHHTRTGEERIILCRMVRRPGAEDRPETVLEALMDMTALRRTERALHESESRVLRALDAARIGAWEWDLATDRLTGSPGREEVLLGRPTGFLRYRADALALMHPADRQQVVEAMERIQTGASATLDVEFRIMHSDGGIRWLRSVGRATLGPEGAPQRVSGVSIDVTDQRAARQREVLLAREVDHRAKNALAVVQSVLRLTSMEEPRAYAAAVGARVSALSRAHSLLAREGWAGADLRALIEREVTSQASTSEAVTLDGPELRLAAIAVQPVAMVLHELARNAAQHGPLSRDGGRLRIAWRVGRREWEDGMLRLCWQETGGPAPAAPPAHRGFGLRVIEATIRSQLGGSLEMRWTGTGLDCEIALALARWSAEDADGAQAA</sequence>
<dbReference type="InterPro" id="IPR013656">
    <property type="entry name" value="PAS_4"/>
</dbReference>
<dbReference type="Pfam" id="PF07536">
    <property type="entry name" value="HWE_HK"/>
    <property type="match status" value="1"/>
</dbReference>
<dbReference type="PROSITE" id="PS50113">
    <property type="entry name" value="PAC"/>
    <property type="match status" value="2"/>
</dbReference>
<evidence type="ECO:0000313" key="23">
    <source>
        <dbReference type="Proteomes" id="UP001243009"/>
    </source>
</evidence>
<keyword evidence="14" id="KW-0157">Chromophore</keyword>
<keyword evidence="18" id="KW-0812">Transmembrane</keyword>
<dbReference type="SMART" id="SM00091">
    <property type="entry name" value="PAS"/>
    <property type="match status" value="3"/>
</dbReference>
<keyword evidence="7" id="KW-0285">Flavoprotein</keyword>
<dbReference type="InterPro" id="IPR003660">
    <property type="entry name" value="HAMP_dom"/>
</dbReference>
<evidence type="ECO:0000256" key="4">
    <source>
        <dbReference type="ARBA" id="ARBA00022543"/>
    </source>
</evidence>
<keyword evidence="11" id="KW-0547">Nucleotide-binding</keyword>
<evidence type="ECO:0000256" key="8">
    <source>
        <dbReference type="ARBA" id="ARBA00022643"/>
    </source>
</evidence>
<keyword evidence="6" id="KW-0716">Sensory transduction</keyword>